<evidence type="ECO:0000256" key="1">
    <source>
        <dbReference type="SAM" id="SignalP"/>
    </source>
</evidence>
<dbReference type="RefSeq" id="WP_305012967.1">
    <property type="nucleotide sequence ID" value="NZ_JAUQSX010000010.1"/>
</dbReference>
<feature type="signal peptide" evidence="1">
    <location>
        <begin position="1"/>
        <end position="29"/>
    </location>
</feature>
<keyword evidence="1" id="KW-0732">Signal</keyword>
<accession>A0ABT9AH68</accession>
<evidence type="ECO:0008006" key="4">
    <source>
        <dbReference type="Google" id="ProtNLM"/>
    </source>
</evidence>
<sequence>MNSLRWLTASFLYCASTALLLAQPTTARAAFASDVAAARHKAAFAAAVRKAGFKRPADGYYYQSRIDVTKEAALRRAGIDLRAMERSIRIDGAAPYEESSLFADQVVRGTVLRLVTDSSRGVSYHSRYTIRVAETWQGRPADTVVVRLITGPIGDGLGITYAGAPRIQVGEDVILHLRYVDFSVDEEAKKLGSPLSANNAAPGDFLLMLASPVQGEKVLSGYDQRTLTPLADLRRNLQRIAAILDKEHFYQKEF</sequence>
<organism evidence="2 3">
    <name type="scientific">Hymenobacter mellowenesis</name>
    <dbReference type="NCBI Taxonomy" id="3063995"/>
    <lineage>
        <taxon>Bacteria</taxon>
        <taxon>Pseudomonadati</taxon>
        <taxon>Bacteroidota</taxon>
        <taxon>Cytophagia</taxon>
        <taxon>Cytophagales</taxon>
        <taxon>Hymenobacteraceae</taxon>
        <taxon>Hymenobacter</taxon>
    </lineage>
</organism>
<protein>
    <recommendedName>
        <fullName evidence="4">DUF4468 domain-containing protein</fullName>
    </recommendedName>
</protein>
<feature type="chain" id="PRO_5047059546" description="DUF4468 domain-containing protein" evidence="1">
    <location>
        <begin position="30"/>
        <end position="254"/>
    </location>
</feature>
<evidence type="ECO:0000313" key="2">
    <source>
        <dbReference type="EMBL" id="MDO7848286.1"/>
    </source>
</evidence>
<comment type="caution">
    <text evidence="2">The sequence shown here is derived from an EMBL/GenBank/DDBJ whole genome shotgun (WGS) entry which is preliminary data.</text>
</comment>
<evidence type="ECO:0000313" key="3">
    <source>
        <dbReference type="Proteomes" id="UP001167796"/>
    </source>
</evidence>
<dbReference type="EMBL" id="JAUQSX010000010">
    <property type="protein sequence ID" value="MDO7848286.1"/>
    <property type="molecule type" value="Genomic_DNA"/>
</dbReference>
<reference evidence="2" key="1">
    <citation type="submission" date="2023-07" db="EMBL/GenBank/DDBJ databases">
        <authorList>
            <person name="Kim M.K."/>
        </authorList>
    </citation>
    <scope>NUCLEOTIDE SEQUENCE</scope>
    <source>
        <strain evidence="2">M29</strain>
    </source>
</reference>
<gene>
    <name evidence="2" type="ORF">Q5H92_18105</name>
</gene>
<name>A0ABT9AH68_9BACT</name>
<dbReference type="Proteomes" id="UP001167796">
    <property type="component" value="Unassembled WGS sequence"/>
</dbReference>
<proteinExistence type="predicted"/>
<keyword evidence="3" id="KW-1185">Reference proteome</keyword>